<organism evidence="1 2">
    <name type="scientific">Triparma laevis f. longispina</name>
    <dbReference type="NCBI Taxonomy" id="1714387"/>
    <lineage>
        <taxon>Eukaryota</taxon>
        <taxon>Sar</taxon>
        <taxon>Stramenopiles</taxon>
        <taxon>Ochrophyta</taxon>
        <taxon>Bolidophyceae</taxon>
        <taxon>Parmales</taxon>
        <taxon>Triparmaceae</taxon>
        <taxon>Triparma</taxon>
    </lineage>
</organism>
<evidence type="ECO:0000313" key="2">
    <source>
        <dbReference type="Proteomes" id="UP001165122"/>
    </source>
</evidence>
<dbReference type="OrthoDB" id="10623783at2759"/>
<dbReference type="Proteomes" id="UP001165122">
    <property type="component" value="Unassembled WGS sequence"/>
</dbReference>
<dbReference type="AlphaFoldDB" id="A0A9W7FQL7"/>
<sequence length="161" mass="18212">MDMGAGFQGLKRFISKEAALLYTPVDVEERIPGSGTILCNLNLFEIPFFLNEKVAAFAFLGSFEYMLDKISVLRLCSLHAPAHVVTHYQVGTSRTKQTFQWVAPLNINSLKETADIVGYDLHLYDGANSKHGYIEEELSLEEAHAICDNRDCQMFLYFIPR</sequence>
<protein>
    <submittedName>
        <fullName evidence="1">Uncharacterized protein</fullName>
    </submittedName>
</protein>
<comment type="caution">
    <text evidence="1">The sequence shown here is derived from an EMBL/GenBank/DDBJ whole genome shotgun (WGS) entry which is preliminary data.</text>
</comment>
<proteinExistence type="predicted"/>
<reference evidence="2" key="1">
    <citation type="journal article" date="2023" name="Commun. Biol.">
        <title>Genome analysis of Parmales, the sister group of diatoms, reveals the evolutionary specialization of diatoms from phago-mixotrophs to photoautotrophs.</title>
        <authorList>
            <person name="Ban H."/>
            <person name="Sato S."/>
            <person name="Yoshikawa S."/>
            <person name="Yamada K."/>
            <person name="Nakamura Y."/>
            <person name="Ichinomiya M."/>
            <person name="Sato N."/>
            <person name="Blanc-Mathieu R."/>
            <person name="Endo H."/>
            <person name="Kuwata A."/>
            <person name="Ogata H."/>
        </authorList>
    </citation>
    <scope>NUCLEOTIDE SEQUENCE [LARGE SCALE GENOMIC DNA]</scope>
    <source>
        <strain evidence="2">NIES 3700</strain>
    </source>
</reference>
<name>A0A9W7FQL7_9STRA</name>
<gene>
    <name evidence="1" type="ORF">TrLO_g2394</name>
</gene>
<accession>A0A9W7FQL7</accession>
<evidence type="ECO:0000313" key="1">
    <source>
        <dbReference type="EMBL" id="GMI16238.1"/>
    </source>
</evidence>
<dbReference type="EMBL" id="BRXW01000247">
    <property type="protein sequence ID" value="GMI16238.1"/>
    <property type="molecule type" value="Genomic_DNA"/>
</dbReference>
<keyword evidence="2" id="KW-1185">Reference proteome</keyword>